<organism evidence="2 3">
    <name type="scientific">Sedimentitalea nanhaiensis</name>
    <dbReference type="NCBI Taxonomy" id="999627"/>
    <lineage>
        <taxon>Bacteria</taxon>
        <taxon>Pseudomonadati</taxon>
        <taxon>Pseudomonadota</taxon>
        <taxon>Alphaproteobacteria</taxon>
        <taxon>Rhodobacterales</taxon>
        <taxon>Paracoccaceae</taxon>
        <taxon>Sedimentitalea</taxon>
    </lineage>
</organism>
<protein>
    <recommendedName>
        <fullName evidence="4">PEP-CTERM protein-sorting domain-containing protein</fullName>
    </recommendedName>
</protein>
<gene>
    <name evidence="2" type="ORF">SAMN05216236_10735</name>
</gene>
<evidence type="ECO:0000313" key="2">
    <source>
        <dbReference type="EMBL" id="SFT75691.1"/>
    </source>
</evidence>
<accession>A0A1I7AL51</accession>
<name>A0A1I7AL51_9RHOB</name>
<dbReference type="AlphaFoldDB" id="A0A1I7AL51"/>
<feature type="transmembrane region" description="Helical" evidence="1">
    <location>
        <begin position="28"/>
        <end position="50"/>
    </location>
</feature>
<evidence type="ECO:0000313" key="3">
    <source>
        <dbReference type="Proteomes" id="UP000182466"/>
    </source>
</evidence>
<dbReference type="EMBL" id="FPAW01000007">
    <property type="protein sequence ID" value="SFT75691.1"/>
    <property type="molecule type" value="Genomic_DNA"/>
</dbReference>
<dbReference type="Proteomes" id="UP000182466">
    <property type="component" value="Unassembled WGS sequence"/>
</dbReference>
<dbReference type="STRING" id="999627.SAMN05216236_10735"/>
<keyword evidence="1" id="KW-0812">Transmembrane</keyword>
<reference evidence="2 3" key="1">
    <citation type="submission" date="2016-10" db="EMBL/GenBank/DDBJ databases">
        <authorList>
            <person name="de Groot N.N."/>
        </authorList>
    </citation>
    <scope>NUCLEOTIDE SEQUENCE [LARGE SCALE GENOMIC DNA]</scope>
    <source>
        <strain evidence="2 3">CGMCC 1.10959</strain>
    </source>
</reference>
<sequence>MIVIAGIILGAIIGALIARKRGGTPADLAQHAAAAGMAFGVVAMLVTVLIDKLAG</sequence>
<keyword evidence="1" id="KW-0472">Membrane</keyword>
<keyword evidence="1" id="KW-1133">Transmembrane helix</keyword>
<evidence type="ECO:0000256" key="1">
    <source>
        <dbReference type="SAM" id="Phobius"/>
    </source>
</evidence>
<keyword evidence="3" id="KW-1185">Reference proteome</keyword>
<proteinExistence type="predicted"/>
<evidence type="ECO:0008006" key="4">
    <source>
        <dbReference type="Google" id="ProtNLM"/>
    </source>
</evidence>
<dbReference type="RefSeq" id="WP_175543405.1">
    <property type="nucleotide sequence ID" value="NZ_FPAW01000007.1"/>
</dbReference>